<keyword evidence="4 7" id="KW-0863">Zinc-finger</keyword>
<dbReference type="PROSITE" id="PS50294">
    <property type="entry name" value="WD_REPEATS_REGION"/>
    <property type="match status" value="2"/>
</dbReference>
<keyword evidence="5 7" id="KW-0862">Zinc</keyword>
<feature type="repeat" description="WD" evidence="6">
    <location>
        <begin position="319"/>
        <end position="362"/>
    </location>
</feature>
<dbReference type="Pfam" id="PF00642">
    <property type="entry name" value="zf-CCCH"/>
    <property type="match status" value="1"/>
</dbReference>
<dbReference type="InterPro" id="IPR001680">
    <property type="entry name" value="WD40_rpt"/>
</dbReference>
<dbReference type="InParanoid" id="A0A1Z5JGU8"/>
<dbReference type="SMART" id="SM00320">
    <property type="entry name" value="WD40"/>
    <property type="match status" value="6"/>
</dbReference>
<feature type="zinc finger region" description="C3H1-type" evidence="7">
    <location>
        <begin position="76"/>
        <end position="99"/>
    </location>
</feature>
<dbReference type="PANTHER" id="PTHR19848">
    <property type="entry name" value="WD40 REPEAT PROTEIN"/>
    <property type="match status" value="1"/>
</dbReference>
<dbReference type="InterPro" id="IPR015943">
    <property type="entry name" value="WD40/YVTN_repeat-like_dom_sf"/>
</dbReference>
<sequence length="456" mass="48739">MSFAPRGSGRYSDNNYRGGGGDNSNYRGGGSNYRGGGRSSSRGGRHYSNRGGGRGRGGRFPPNTPGKVSSTALFWPCLHFTQTGNCRDGDNCTFSHVVQLFGNVDAAGSPLKQQQQQHSPGQFTDNTNTKGSVSSIAIWEDQGIKIFTGGSDGFWRLWNTAGGQFQQSFESNMNGKVNCLAVVNNFLFCGFEAVTRAFPMASTGLVHAWNLQSPNNPPVEFQLHPNLVPYAHNTAVSCLAVDPTTMQVVSGSQDGAIRVWKLDTANNTFGVSQRLDGHARQITGLVPLPQQDLLWSSGIDGCIRIWKLSTGECQFSITAGGHTHAVTGLQLFQSTAGSFILSCSLDSTIKAWNAATGECVMSESHDEGITCMTIGANQQGHPLLLIGLESGIIQCRNLVQTPKVNAFALLWTLDANFSVSHGAAVRSITSGPSGTFYTGGDDGKMLVWQIGDLKLT</sequence>
<evidence type="ECO:0000256" key="7">
    <source>
        <dbReference type="PROSITE-ProRule" id="PRU00723"/>
    </source>
</evidence>
<feature type="region of interest" description="Disordered" evidence="8">
    <location>
        <begin position="108"/>
        <end position="129"/>
    </location>
</feature>
<dbReference type="PANTHER" id="PTHR19848:SF8">
    <property type="entry name" value="F-BOX AND WD REPEAT DOMAIN CONTAINING 7"/>
    <property type="match status" value="1"/>
</dbReference>
<protein>
    <recommendedName>
        <fullName evidence="9">C3H1-type domain-containing protein</fullName>
    </recommendedName>
</protein>
<dbReference type="InterPro" id="IPR036855">
    <property type="entry name" value="Znf_CCCH_sf"/>
</dbReference>
<keyword evidence="3" id="KW-0677">Repeat</keyword>
<keyword evidence="2 7" id="KW-0479">Metal-binding</keyword>
<dbReference type="Pfam" id="PF00400">
    <property type="entry name" value="WD40"/>
    <property type="match status" value="2"/>
</dbReference>
<keyword evidence="11" id="KW-1185">Reference proteome</keyword>
<evidence type="ECO:0000256" key="2">
    <source>
        <dbReference type="ARBA" id="ARBA00022723"/>
    </source>
</evidence>
<dbReference type="PROSITE" id="PS00678">
    <property type="entry name" value="WD_REPEATS_1"/>
    <property type="match status" value="1"/>
</dbReference>
<feature type="repeat" description="WD" evidence="6">
    <location>
        <begin position="275"/>
        <end position="316"/>
    </location>
</feature>
<evidence type="ECO:0000256" key="5">
    <source>
        <dbReference type="ARBA" id="ARBA00022833"/>
    </source>
</evidence>
<evidence type="ECO:0000256" key="3">
    <source>
        <dbReference type="ARBA" id="ARBA00022737"/>
    </source>
</evidence>
<keyword evidence="1 6" id="KW-0853">WD repeat</keyword>
<accession>A0A1Z5JGU8</accession>
<proteinExistence type="predicted"/>
<gene>
    <name evidence="10" type="ORF">FisN_17Hh075</name>
</gene>
<evidence type="ECO:0000256" key="1">
    <source>
        <dbReference type="ARBA" id="ARBA00022574"/>
    </source>
</evidence>
<evidence type="ECO:0000256" key="8">
    <source>
        <dbReference type="SAM" id="MobiDB-lite"/>
    </source>
</evidence>
<dbReference type="InterPro" id="IPR000571">
    <property type="entry name" value="Znf_CCCH"/>
</dbReference>
<dbReference type="AlphaFoldDB" id="A0A1Z5JGU8"/>
<dbReference type="GO" id="GO:0008270">
    <property type="term" value="F:zinc ion binding"/>
    <property type="evidence" value="ECO:0007669"/>
    <property type="project" value="UniProtKB-KW"/>
</dbReference>
<dbReference type="InterPro" id="IPR056454">
    <property type="entry name" value="Beta-prop_IP5PC_F"/>
</dbReference>
<dbReference type="PRINTS" id="PR00320">
    <property type="entry name" value="GPROTEINBRPT"/>
</dbReference>
<name>A0A1Z5JGU8_FISSO</name>
<evidence type="ECO:0000256" key="6">
    <source>
        <dbReference type="PROSITE-ProRule" id="PRU00221"/>
    </source>
</evidence>
<evidence type="ECO:0000313" key="11">
    <source>
        <dbReference type="Proteomes" id="UP000198406"/>
    </source>
</evidence>
<feature type="repeat" description="WD" evidence="6">
    <location>
        <begin position="229"/>
        <end position="270"/>
    </location>
</feature>
<reference evidence="10 11" key="1">
    <citation type="journal article" date="2015" name="Plant Cell">
        <title>Oil accumulation by the oleaginous diatom Fistulifera solaris as revealed by the genome and transcriptome.</title>
        <authorList>
            <person name="Tanaka T."/>
            <person name="Maeda Y."/>
            <person name="Veluchamy A."/>
            <person name="Tanaka M."/>
            <person name="Abida H."/>
            <person name="Marechal E."/>
            <person name="Bowler C."/>
            <person name="Muto M."/>
            <person name="Sunaga Y."/>
            <person name="Tanaka M."/>
            <person name="Yoshino T."/>
            <person name="Taniguchi T."/>
            <person name="Fukuda Y."/>
            <person name="Nemoto M."/>
            <person name="Matsumoto M."/>
            <person name="Wong P.S."/>
            <person name="Aburatani S."/>
            <person name="Fujibuchi W."/>
        </authorList>
    </citation>
    <scope>NUCLEOTIDE SEQUENCE [LARGE SCALE GENOMIC DNA]</scope>
    <source>
        <strain evidence="10 11">JPCC DA0580</strain>
    </source>
</reference>
<dbReference type="SUPFAM" id="SSF90229">
    <property type="entry name" value="CCCH zinc finger"/>
    <property type="match status" value="1"/>
</dbReference>
<dbReference type="InterPro" id="IPR020472">
    <property type="entry name" value="WD40_PAC1"/>
</dbReference>
<dbReference type="Gene3D" id="2.130.10.10">
    <property type="entry name" value="YVTN repeat-like/Quinoprotein amine dehydrogenase"/>
    <property type="match status" value="2"/>
</dbReference>
<dbReference type="Pfam" id="PF23754">
    <property type="entry name" value="Beta-prop_IP5PC_F"/>
    <property type="match status" value="1"/>
</dbReference>
<dbReference type="Proteomes" id="UP000198406">
    <property type="component" value="Unassembled WGS sequence"/>
</dbReference>
<feature type="region of interest" description="Disordered" evidence="8">
    <location>
        <begin position="1"/>
        <end position="66"/>
    </location>
</feature>
<dbReference type="PROSITE" id="PS50103">
    <property type="entry name" value="ZF_C3H1"/>
    <property type="match status" value="1"/>
</dbReference>
<evidence type="ECO:0000259" key="9">
    <source>
        <dbReference type="PROSITE" id="PS50103"/>
    </source>
</evidence>
<feature type="compositionally biased region" description="Gly residues" evidence="8">
    <location>
        <begin position="17"/>
        <end position="38"/>
    </location>
</feature>
<comment type="caution">
    <text evidence="10">The sequence shown here is derived from an EMBL/GenBank/DDBJ whole genome shotgun (WGS) entry which is preliminary data.</text>
</comment>
<dbReference type="SUPFAM" id="SSF50978">
    <property type="entry name" value="WD40 repeat-like"/>
    <property type="match status" value="1"/>
</dbReference>
<dbReference type="InterPro" id="IPR019775">
    <property type="entry name" value="WD40_repeat_CS"/>
</dbReference>
<feature type="domain" description="C3H1-type" evidence="9">
    <location>
        <begin position="76"/>
        <end position="99"/>
    </location>
</feature>
<evidence type="ECO:0000256" key="4">
    <source>
        <dbReference type="ARBA" id="ARBA00022771"/>
    </source>
</evidence>
<evidence type="ECO:0000313" key="10">
    <source>
        <dbReference type="EMBL" id="GAX13146.1"/>
    </source>
</evidence>
<feature type="compositionally biased region" description="Polar residues" evidence="8">
    <location>
        <begin position="111"/>
        <end position="129"/>
    </location>
</feature>
<organism evidence="10 11">
    <name type="scientific">Fistulifera solaris</name>
    <name type="common">Oleaginous diatom</name>
    <dbReference type="NCBI Taxonomy" id="1519565"/>
    <lineage>
        <taxon>Eukaryota</taxon>
        <taxon>Sar</taxon>
        <taxon>Stramenopiles</taxon>
        <taxon>Ochrophyta</taxon>
        <taxon>Bacillariophyta</taxon>
        <taxon>Bacillariophyceae</taxon>
        <taxon>Bacillariophycidae</taxon>
        <taxon>Naviculales</taxon>
        <taxon>Naviculaceae</taxon>
        <taxon>Fistulifera</taxon>
    </lineage>
</organism>
<dbReference type="EMBL" id="BDSP01000061">
    <property type="protein sequence ID" value="GAX13146.1"/>
    <property type="molecule type" value="Genomic_DNA"/>
</dbReference>
<dbReference type="InterPro" id="IPR036322">
    <property type="entry name" value="WD40_repeat_dom_sf"/>
</dbReference>
<dbReference type="OrthoDB" id="59941at2759"/>
<dbReference type="PROSITE" id="PS50082">
    <property type="entry name" value="WD_REPEATS_2"/>
    <property type="match status" value="3"/>
</dbReference>